<proteinExistence type="predicted"/>
<name>A0AAN8JWU0_PATCE</name>
<sequence>MVYLQKCCLLLNLVYLSLITGDQFTCHCNDGDCNQLTGACSNGCLPGWSGQSCQTECPDGSYGYNCSGICDNRHCLAPSSCDKITGACDNGCLPGWRLHNCSQECVIGFYGERCSLRCDDRNCRNYCKCDAVYGSCNGSCLPGYVGLDCRHREYYGENDDGGEGTTTPRPSWWMTSTDAAKIGIFGGVMLIVIICGIALEIHAKGIWCIQPPENKA</sequence>
<evidence type="ECO:0000256" key="1">
    <source>
        <dbReference type="ARBA" id="ARBA00022536"/>
    </source>
</evidence>
<feature type="chain" id="PRO_5042911537" evidence="3">
    <location>
        <begin position="22"/>
        <end position="216"/>
    </location>
</feature>
<feature type="signal peptide" evidence="3">
    <location>
        <begin position="1"/>
        <end position="21"/>
    </location>
</feature>
<protein>
    <submittedName>
        <fullName evidence="4">Uncharacterized protein</fullName>
    </submittedName>
</protein>
<dbReference type="EMBL" id="JAZGQO010000006">
    <property type="protein sequence ID" value="KAK6184536.1"/>
    <property type="molecule type" value="Genomic_DNA"/>
</dbReference>
<reference evidence="4 5" key="1">
    <citation type="submission" date="2024-01" db="EMBL/GenBank/DDBJ databases">
        <title>The genome of the rayed Mediterranean limpet Patella caerulea (Linnaeus, 1758).</title>
        <authorList>
            <person name="Anh-Thu Weber A."/>
            <person name="Halstead-Nussloch G."/>
        </authorList>
    </citation>
    <scope>NUCLEOTIDE SEQUENCE [LARGE SCALE GENOMIC DNA]</scope>
    <source>
        <strain evidence="4">AATW-2023a</strain>
        <tissue evidence="4">Whole specimen</tissue>
    </source>
</reference>
<gene>
    <name evidence="4" type="ORF">SNE40_006989</name>
</gene>
<evidence type="ECO:0000313" key="4">
    <source>
        <dbReference type="EMBL" id="KAK6184536.1"/>
    </source>
</evidence>
<evidence type="ECO:0000256" key="2">
    <source>
        <dbReference type="SAM" id="Phobius"/>
    </source>
</evidence>
<feature type="transmembrane region" description="Helical" evidence="2">
    <location>
        <begin position="179"/>
        <end position="199"/>
    </location>
</feature>
<dbReference type="Gene3D" id="2.170.300.10">
    <property type="entry name" value="Tie2 ligand-binding domain superfamily"/>
    <property type="match status" value="1"/>
</dbReference>
<dbReference type="InterPro" id="IPR042635">
    <property type="entry name" value="MEGF10/SREC1/2-like"/>
</dbReference>
<keyword evidence="5" id="KW-1185">Reference proteome</keyword>
<keyword evidence="1" id="KW-0245">EGF-like domain</keyword>
<dbReference type="Proteomes" id="UP001347796">
    <property type="component" value="Unassembled WGS sequence"/>
</dbReference>
<comment type="caution">
    <text evidence="4">The sequence shown here is derived from an EMBL/GenBank/DDBJ whole genome shotgun (WGS) entry which is preliminary data.</text>
</comment>
<evidence type="ECO:0000313" key="5">
    <source>
        <dbReference type="Proteomes" id="UP001347796"/>
    </source>
</evidence>
<dbReference type="AlphaFoldDB" id="A0AAN8JWU0"/>
<keyword evidence="3" id="KW-0732">Signal</keyword>
<evidence type="ECO:0000256" key="3">
    <source>
        <dbReference type="SAM" id="SignalP"/>
    </source>
</evidence>
<dbReference type="PANTHER" id="PTHR24043:SF8">
    <property type="entry name" value="EGF-LIKE DOMAIN-CONTAINING PROTEIN"/>
    <property type="match status" value="1"/>
</dbReference>
<keyword evidence="2" id="KW-0472">Membrane</keyword>
<organism evidence="4 5">
    <name type="scientific">Patella caerulea</name>
    <name type="common">Rayed Mediterranean limpet</name>
    <dbReference type="NCBI Taxonomy" id="87958"/>
    <lineage>
        <taxon>Eukaryota</taxon>
        <taxon>Metazoa</taxon>
        <taxon>Spiralia</taxon>
        <taxon>Lophotrochozoa</taxon>
        <taxon>Mollusca</taxon>
        <taxon>Gastropoda</taxon>
        <taxon>Patellogastropoda</taxon>
        <taxon>Patelloidea</taxon>
        <taxon>Patellidae</taxon>
        <taxon>Patella</taxon>
    </lineage>
</organism>
<keyword evidence="2" id="KW-0812">Transmembrane</keyword>
<accession>A0AAN8JWU0</accession>
<dbReference type="PANTHER" id="PTHR24043">
    <property type="entry name" value="SCAVENGER RECEPTOR CLASS F"/>
    <property type="match status" value="1"/>
</dbReference>
<keyword evidence="2" id="KW-1133">Transmembrane helix</keyword>
<dbReference type="GO" id="GO:0005044">
    <property type="term" value="F:scavenger receptor activity"/>
    <property type="evidence" value="ECO:0007669"/>
    <property type="project" value="InterPro"/>
</dbReference>